<dbReference type="SUPFAM" id="SSF53756">
    <property type="entry name" value="UDP-Glycosyltransferase/glycogen phosphorylase"/>
    <property type="match status" value="1"/>
</dbReference>
<feature type="compositionally biased region" description="Basic and acidic residues" evidence="1">
    <location>
        <begin position="131"/>
        <end position="150"/>
    </location>
</feature>
<dbReference type="RefSeq" id="WP_182856912.1">
    <property type="nucleotide sequence ID" value="NZ_WMLF01000312.1"/>
</dbReference>
<dbReference type="Proteomes" id="UP000766698">
    <property type="component" value="Unassembled WGS sequence"/>
</dbReference>
<evidence type="ECO:0000256" key="1">
    <source>
        <dbReference type="SAM" id="MobiDB-lite"/>
    </source>
</evidence>
<reference evidence="3" key="1">
    <citation type="journal article" date="2020" name="Syst. Appl. Microbiol.">
        <title>Streptomyces alkaliterrae sp. nov., isolated from an alkaline soil, and emended descriptions of Streptomyces alkaliphilus, Streptomyces calidiresistens and Streptomyces durbertensis.</title>
        <authorList>
            <person name="Swiecimska M."/>
            <person name="Golinska P."/>
            <person name="Nouioui I."/>
            <person name="Wypij M."/>
            <person name="Rai M."/>
            <person name="Sangal V."/>
            <person name="Goodfellow M."/>
        </authorList>
    </citation>
    <scope>NUCLEOTIDE SEQUENCE [LARGE SCALE GENOMIC DNA]</scope>
    <source>
        <strain evidence="3">DSM 104538</strain>
    </source>
</reference>
<keyword evidence="3" id="KW-1185">Reference proteome</keyword>
<evidence type="ECO:0000313" key="3">
    <source>
        <dbReference type="Proteomes" id="UP000766698"/>
    </source>
</evidence>
<dbReference type="Gene3D" id="3.40.50.12580">
    <property type="match status" value="1"/>
</dbReference>
<accession>A0ABR6EJU6</accession>
<organism evidence="2 3">
    <name type="scientific">Streptomyces durbertensis</name>
    <dbReference type="NCBI Taxonomy" id="2448886"/>
    <lineage>
        <taxon>Bacteria</taxon>
        <taxon>Bacillati</taxon>
        <taxon>Actinomycetota</taxon>
        <taxon>Actinomycetes</taxon>
        <taxon>Kitasatosporales</taxon>
        <taxon>Streptomycetaceae</taxon>
        <taxon>Streptomyces</taxon>
    </lineage>
</organism>
<sequence length="589" mass="63412">MAGDYRADWLRVPVGDDAARWATRSDCHRVLAIVHNVTSATRLLDVLPLFRDDLRIQLLATCTGSSPFQGGVRELLAELAVPVLPWEQALNTPVSLALSASLGGELASVRGPVAVLSHGVGYNKRLATPDTGHRTPDTGHRTPDTGHRTPDTGPVFGMSPEWLLADGKPVAERLVLSHPEQLDRLRRYCPQAAPRAVLAGDPCYDRLLNALPHRERYRRALGVRPGQRLVVLNSTWNAESLFGDGEQPHLLGTLLDRLTTELPLDEYRLAAILHPNIWHGHGPGQVRVWLDRARRGGLTLIDPTEDWRQTLAAADAVVGDFGSVSYYAAAIGVPVLVAAPGAERLDADSPVAEFVRTTPRLDLGRPLAAQLAELVGGHRPRPSLAAQASSAPGRSAALLRRTFYDLIGISEPARPAALDPLPLPPYRPARPSTPLLALTRRQPDGTVLLRRHVDPAAPITGYDSSHLAVHEDTLETHALDIADVVFRDGAPDDPRLGGPARWTAEALHARPHAALAVLVTGPDSCVLRLRAGQLLDVRTPPHTADPLACASALLGWLADGGSLRELAADGLWLGVGEQRHRAEVTPLDG</sequence>
<comment type="caution">
    <text evidence="2">The sequence shown here is derived from an EMBL/GenBank/DDBJ whole genome shotgun (WGS) entry which is preliminary data.</text>
</comment>
<protein>
    <submittedName>
        <fullName evidence="2">Uncharacterized protein</fullName>
    </submittedName>
</protein>
<dbReference type="InterPro" id="IPR043148">
    <property type="entry name" value="TagF_C"/>
</dbReference>
<evidence type="ECO:0000313" key="2">
    <source>
        <dbReference type="EMBL" id="MBB1245611.1"/>
    </source>
</evidence>
<name>A0ABR6EJU6_9ACTN</name>
<proteinExistence type="predicted"/>
<feature type="region of interest" description="Disordered" evidence="1">
    <location>
        <begin position="125"/>
        <end position="152"/>
    </location>
</feature>
<dbReference type="EMBL" id="WMLF01000312">
    <property type="protein sequence ID" value="MBB1245611.1"/>
    <property type="molecule type" value="Genomic_DNA"/>
</dbReference>
<gene>
    <name evidence="2" type="ORF">GL263_18900</name>
</gene>